<keyword evidence="5" id="KW-0808">Transferase</keyword>
<dbReference type="InterPro" id="IPR006560">
    <property type="entry name" value="AWS_dom"/>
</dbReference>
<protein>
    <recommendedName>
        <fullName evidence="12">SET domain-containing protein</fullName>
    </recommendedName>
</protein>
<evidence type="ECO:0000256" key="4">
    <source>
        <dbReference type="ARBA" id="ARBA00022603"/>
    </source>
</evidence>
<dbReference type="PROSITE" id="PS51215">
    <property type="entry name" value="AWS"/>
    <property type="match status" value="1"/>
</dbReference>
<name>A0A0J9VF89_PLAV1</name>
<dbReference type="Pfam" id="PF00856">
    <property type="entry name" value="SET"/>
    <property type="match status" value="1"/>
</dbReference>
<accession>A0A0J9VF89</accession>
<dbReference type="SMART" id="SM00317">
    <property type="entry name" value="SET"/>
    <property type="match status" value="1"/>
</dbReference>
<organism evidence="10 11">
    <name type="scientific">Plasmodium vivax (strain Brazil I)</name>
    <dbReference type="NCBI Taxonomy" id="1033975"/>
    <lineage>
        <taxon>Eukaryota</taxon>
        <taxon>Sar</taxon>
        <taxon>Alveolata</taxon>
        <taxon>Apicomplexa</taxon>
        <taxon>Aconoidasida</taxon>
        <taxon>Haemosporida</taxon>
        <taxon>Plasmodiidae</taxon>
        <taxon>Plasmodium</taxon>
        <taxon>Plasmodium (Plasmodium)</taxon>
    </lineage>
</organism>
<dbReference type="GO" id="GO:0005634">
    <property type="term" value="C:nucleus"/>
    <property type="evidence" value="ECO:0007669"/>
    <property type="project" value="UniProtKB-SubCell"/>
</dbReference>
<evidence type="ECO:0000313" key="11">
    <source>
        <dbReference type="Proteomes" id="UP000053327"/>
    </source>
</evidence>
<dbReference type="GO" id="GO:0005694">
    <property type="term" value="C:chromosome"/>
    <property type="evidence" value="ECO:0007669"/>
    <property type="project" value="UniProtKB-SubCell"/>
</dbReference>
<evidence type="ECO:0000256" key="2">
    <source>
        <dbReference type="ARBA" id="ARBA00004286"/>
    </source>
</evidence>
<dbReference type="InterPro" id="IPR001214">
    <property type="entry name" value="SET_dom"/>
</dbReference>
<gene>
    <name evidence="10" type="ORF">PVBG_06388</name>
</gene>
<evidence type="ECO:0000313" key="10">
    <source>
        <dbReference type="EMBL" id="KMZ85268.1"/>
    </source>
</evidence>
<comment type="subcellular location">
    <subcellularLocation>
        <location evidence="2">Chromosome</location>
    </subcellularLocation>
    <subcellularLocation>
        <location evidence="1">Nucleus</location>
    </subcellularLocation>
</comment>
<dbReference type="InterPro" id="IPR050777">
    <property type="entry name" value="SET2_Histone-Lys_MeTrsfase"/>
</dbReference>
<feature type="domain" description="AWS" evidence="9">
    <location>
        <begin position="188"/>
        <end position="238"/>
    </location>
</feature>
<proteinExistence type="predicted"/>
<evidence type="ECO:0000256" key="5">
    <source>
        <dbReference type="ARBA" id="ARBA00022679"/>
    </source>
</evidence>
<evidence type="ECO:0000259" key="9">
    <source>
        <dbReference type="PROSITE" id="PS51215"/>
    </source>
</evidence>
<dbReference type="InterPro" id="IPR046341">
    <property type="entry name" value="SET_dom_sf"/>
</dbReference>
<evidence type="ECO:0000256" key="6">
    <source>
        <dbReference type="ARBA" id="ARBA00022691"/>
    </source>
</evidence>
<evidence type="ECO:0000256" key="7">
    <source>
        <dbReference type="ARBA" id="ARBA00023242"/>
    </source>
</evidence>
<dbReference type="PROSITE" id="PS50280">
    <property type="entry name" value="SET"/>
    <property type="match status" value="1"/>
</dbReference>
<keyword evidence="4" id="KW-0489">Methyltransferase</keyword>
<dbReference type="CDD" id="cd10531">
    <property type="entry name" value="SET_SETD2-like"/>
    <property type="match status" value="1"/>
</dbReference>
<evidence type="ECO:0000259" key="8">
    <source>
        <dbReference type="PROSITE" id="PS50280"/>
    </source>
</evidence>
<dbReference type="AlphaFoldDB" id="A0A0J9VF89"/>
<keyword evidence="7" id="KW-0539">Nucleus</keyword>
<reference evidence="10 11" key="1">
    <citation type="submission" date="2011-08" db="EMBL/GenBank/DDBJ databases">
        <title>The Genome Sequence of Plasmodium vivax Brazil I.</title>
        <authorList>
            <consortium name="The Broad Institute Genome Sequencing Platform"/>
            <consortium name="The Broad Institute Genome Sequencing Center for Infectious Disease"/>
            <person name="Neafsey D."/>
            <person name="Carlton J."/>
            <person name="Barnwell J."/>
            <person name="Collins W."/>
            <person name="Escalante A."/>
            <person name="Mullikin J."/>
            <person name="Saul A."/>
            <person name="Guigo R."/>
            <person name="Camara F."/>
            <person name="Young S.K."/>
            <person name="Zeng Q."/>
            <person name="Gargeya S."/>
            <person name="Fitzgerald M."/>
            <person name="Haas B."/>
            <person name="Abouelleil A."/>
            <person name="Alvarado L."/>
            <person name="Arachchi H.M."/>
            <person name="Berlin A."/>
            <person name="Brown A."/>
            <person name="Chapman S.B."/>
            <person name="Chen Z."/>
            <person name="Dunbar C."/>
            <person name="Freedman E."/>
            <person name="Gearin G."/>
            <person name="Gellesch M."/>
            <person name="Goldberg J."/>
            <person name="Griggs A."/>
            <person name="Gujja S."/>
            <person name="Heiman D."/>
            <person name="Howarth C."/>
            <person name="Larson L."/>
            <person name="Lui A."/>
            <person name="MacDonald P.J.P."/>
            <person name="Montmayeur A."/>
            <person name="Murphy C."/>
            <person name="Neiman D."/>
            <person name="Pearson M."/>
            <person name="Priest M."/>
            <person name="Roberts A."/>
            <person name="Saif S."/>
            <person name="Shea T."/>
            <person name="Shenoy N."/>
            <person name="Sisk P."/>
            <person name="Stolte C."/>
            <person name="Sykes S."/>
            <person name="Wortman J."/>
            <person name="Nusbaum C."/>
            <person name="Birren B."/>
        </authorList>
    </citation>
    <scope>NUCLEOTIDE SEQUENCE [LARGE SCALE GENOMIC DNA]</scope>
    <source>
        <strain evidence="10 11">Brazil I</strain>
    </source>
</reference>
<evidence type="ECO:0000256" key="1">
    <source>
        <dbReference type="ARBA" id="ARBA00004123"/>
    </source>
</evidence>
<keyword evidence="3" id="KW-0158">Chromosome</keyword>
<dbReference type="PANTHER" id="PTHR22884">
    <property type="entry name" value="SET DOMAIN PROTEINS"/>
    <property type="match status" value="1"/>
</dbReference>
<dbReference type="Gene3D" id="2.170.270.10">
    <property type="entry name" value="SET domain"/>
    <property type="match status" value="1"/>
</dbReference>
<dbReference type="GO" id="GO:0042054">
    <property type="term" value="F:histone methyltransferase activity"/>
    <property type="evidence" value="ECO:0007669"/>
    <property type="project" value="InterPro"/>
</dbReference>
<dbReference type="Proteomes" id="UP000053327">
    <property type="component" value="Unassembled WGS sequence"/>
</dbReference>
<evidence type="ECO:0000256" key="3">
    <source>
        <dbReference type="ARBA" id="ARBA00022454"/>
    </source>
</evidence>
<dbReference type="SUPFAM" id="SSF82199">
    <property type="entry name" value="SET domain"/>
    <property type="match status" value="1"/>
</dbReference>
<feature type="non-terminal residue" evidence="10">
    <location>
        <position position="365"/>
    </location>
</feature>
<dbReference type="EMBL" id="KQ234842">
    <property type="protein sequence ID" value="KMZ85268.1"/>
    <property type="molecule type" value="Genomic_DNA"/>
</dbReference>
<keyword evidence="6" id="KW-0949">S-adenosyl-L-methionine</keyword>
<dbReference type="GO" id="GO:0032259">
    <property type="term" value="P:methylation"/>
    <property type="evidence" value="ECO:0007669"/>
    <property type="project" value="UniProtKB-KW"/>
</dbReference>
<feature type="domain" description="SET" evidence="8">
    <location>
        <begin position="240"/>
        <end position="361"/>
    </location>
</feature>
<sequence>VAAGLNGVAAGLNGVAAGLNGVAAGLNGVAADRNGVAARSAANGSLSVSQGRCFAADLQGRANPHMGGKKGDTAEWKEEIGRGRPVGGRMNVRSNTDVKSAKMVSTVEGRPHQVNENDGEAEEDVGRGKRKMFKNGKMDLTDFSQLTKNGCKIDVSVLKKYSHYLNFEYISKNVYVNDQNKNLLSCKSDDYRCLCQGECDPFSCYNSLSKIQCSKNRCNLPIQIQDKKCFNRPFKHSAIKDLEIKQTERTGYGVFCKRDIKNGELICEYVGEVLGKKEFEERMEAYQEESKKTDMYNWYSIQINRDVHIDSRRKGSISRFVNHSCSPNSVSQKWIVRGFYRIGIFAQQDIPAGEEITYNYRWVCR</sequence>
<feature type="non-terminal residue" evidence="10">
    <location>
        <position position="1"/>
    </location>
</feature>
<evidence type="ECO:0008006" key="12">
    <source>
        <dbReference type="Google" id="ProtNLM"/>
    </source>
</evidence>